<dbReference type="InterPro" id="IPR020915">
    <property type="entry name" value="UPF0311"/>
</dbReference>
<sequence>MKLSTLVPLLPAVLAFTPPSPGLSYLGHATIAAFAPYRIGPSTFGNRNVYPLAGGTFTGPVFNATVPAYGGDWGLGNPAEGTFYVDARYQLHTTDGVDIYVEANGPQQPEGVLHTRVRFEAGSDTPYGWLSGIVAVGITTPVLGSEGQVEGIEIDLWRLVNPSSVVGKGKGKGKGRGRKRRVA</sequence>
<gene>
    <name evidence="2" type="ORF">QBC41DRAFT_229643</name>
</gene>
<dbReference type="Proteomes" id="UP001174997">
    <property type="component" value="Unassembled WGS sequence"/>
</dbReference>
<protein>
    <submittedName>
        <fullName evidence="2">Uncharacterized protein</fullName>
    </submittedName>
</protein>
<dbReference type="Gene3D" id="2.40.160.20">
    <property type="match status" value="1"/>
</dbReference>
<accession>A0AA39ZAM7</accession>
<evidence type="ECO:0000313" key="2">
    <source>
        <dbReference type="EMBL" id="KAK0666882.1"/>
    </source>
</evidence>
<organism evidence="2 3">
    <name type="scientific">Cercophora samala</name>
    <dbReference type="NCBI Taxonomy" id="330535"/>
    <lineage>
        <taxon>Eukaryota</taxon>
        <taxon>Fungi</taxon>
        <taxon>Dikarya</taxon>
        <taxon>Ascomycota</taxon>
        <taxon>Pezizomycotina</taxon>
        <taxon>Sordariomycetes</taxon>
        <taxon>Sordariomycetidae</taxon>
        <taxon>Sordariales</taxon>
        <taxon>Lasiosphaeriaceae</taxon>
        <taxon>Cercophora</taxon>
    </lineage>
</organism>
<keyword evidence="1" id="KW-0732">Signal</keyword>
<comment type="caution">
    <text evidence="2">The sequence shown here is derived from an EMBL/GenBank/DDBJ whole genome shotgun (WGS) entry which is preliminary data.</text>
</comment>
<evidence type="ECO:0000313" key="3">
    <source>
        <dbReference type="Proteomes" id="UP001174997"/>
    </source>
</evidence>
<dbReference type="AlphaFoldDB" id="A0AA39ZAM7"/>
<dbReference type="PANTHER" id="PTHR37315:SF1">
    <property type="entry name" value="UPF0311 PROTEIN BLR7842"/>
    <property type="match status" value="1"/>
</dbReference>
<feature type="chain" id="PRO_5041261330" evidence="1">
    <location>
        <begin position="16"/>
        <end position="183"/>
    </location>
</feature>
<reference evidence="2" key="1">
    <citation type="submission" date="2023-06" db="EMBL/GenBank/DDBJ databases">
        <title>Genome-scale phylogeny and comparative genomics of the fungal order Sordariales.</title>
        <authorList>
            <consortium name="Lawrence Berkeley National Laboratory"/>
            <person name="Hensen N."/>
            <person name="Bonometti L."/>
            <person name="Westerberg I."/>
            <person name="Brannstrom I.O."/>
            <person name="Guillou S."/>
            <person name="Cros-Aarteil S."/>
            <person name="Calhoun S."/>
            <person name="Haridas S."/>
            <person name="Kuo A."/>
            <person name="Mondo S."/>
            <person name="Pangilinan J."/>
            <person name="Riley R."/>
            <person name="Labutti K."/>
            <person name="Andreopoulos B."/>
            <person name="Lipzen A."/>
            <person name="Chen C."/>
            <person name="Yanf M."/>
            <person name="Daum C."/>
            <person name="Ng V."/>
            <person name="Clum A."/>
            <person name="Steindorff A."/>
            <person name="Ohm R."/>
            <person name="Martin F."/>
            <person name="Silar P."/>
            <person name="Natvig D."/>
            <person name="Lalanne C."/>
            <person name="Gautier V."/>
            <person name="Ament-Velasquez S.L."/>
            <person name="Kruys A."/>
            <person name="Hutchinson M.I."/>
            <person name="Powell A.J."/>
            <person name="Barry K."/>
            <person name="Miller A.N."/>
            <person name="Grigoriev I.V."/>
            <person name="Debuchy R."/>
            <person name="Gladieux P."/>
            <person name="Thoren M.H."/>
            <person name="Johannesson H."/>
        </authorList>
    </citation>
    <scope>NUCLEOTIDE SEQUENCE</scope>
    <source>
        <strain evidence="2">CBS 307.81</strain>
    </source>
</reference>
<keyword evidence="3" id="KW-1185">Reference proteome</keyword>
<name>A0AA39ZAM7_9PEZI</name>
<dbReference type="PANTHER" id="PTHR37315">
    <property type="entry name" value="UPF0311 PROTEIN BLR7842"/>
    <property type="match status" value="1"/>
</dbReference>
<evidence type="ECO:0000256" key="1">
    <source>
        <dbReference type="SAM" id="SignalP"/>
    </source>
</evidence>
<dbReference type="Pfam" id="PF11578">
    <property type="entry name" value="DUF3237"/>
    <property type="match status" value="1"/>
</dbReference>
<proteinExistence type="predicted"/>
<feature type="signal peptide" evidence="1">
    <location>
        <begin position="1"/>
        <end position="15"/>
    </location>
</feature>
<dbReference type="EMBL" id="JAULSY010000081">
    <property type="protein sequence ID" value="KAK0666882.1"/>
    <property type="molecule type" value="Genomic_DNA"/>
</dbReference>